<sequence>MILTIGEKILLMRESERLTNRKDAADLIGITNNALWRYETGEAIPKGDMIMKILSHPKFEKYTLWFVTGKTAPEVGQIAPALYDPKNYERKEEKSA</sequence>
<feature type="domain" description="HTH cro/C1-type" evidence="1">
    <location>
        <begin position="22"/>
        <end position="64"/>
    </location>
</feature>
<protein>
    <submittedName>
        <fullName evidence="2">Repressor protein C</fullName>
    </submittedName>
</protein>
<accession>D3VKP5</accession>
<dbReference type="RefSeq" id="WP_013184834.1">
    <property type="nucleotide sequence ID" value="NC_014228.1"/>
</dbReference>
<evidence type="ECO:0000259" key="1">
    <source>
        <dbReference type="PROSITE" id="PS50943"/>
    </source>
</evidence>
<dbReference type="PROSITE" id="PS50943">
    <property type="entry name" value="HTH_CROC1"/>
    <property type="match status" value="1"/>
</dbReference>
<dbReference type="KEGG" id="xne:XNC1_3099"/>
<dbReference type="eggNOG" id="COG2944">
    <property type="taxonomic scope" value="Bacteria"/>
</dbReference>
<dbReference type="HOGENOM" id="CLU_139664_0_0_6"/>
<dbReference type="EMBL" id="FN667742">
    <property type="protein sequence ID" value="CBJ91153.1"/>
    <property type="molecule type" value="Genomic_DNA"/>
</dbReference>
<dbReference type="Pfam" id="PF01381">
    <property type="entry name" value="HTH_3"/>
    <property type="match status" value="1"/>
</dbReference>
<dbReference type="GeneID" id="24903715"/>
<gene>
    <name evidence="2" type="ordered locus">XNC1_3099</name>
</gene>
<keyword evidence="3" id="KW-1185">Reference proteome</keyword>
<reference evidence="2 3" key="1">
    <citation type="journal article" date="2011" name="PLoS ONE">
        <title>The entomopathogenic bacterial endosymbionts xenorhabdus and photorhabdus: convergent lifestyles from divergent genomes.</title>
        <authorList>
            <person name="Chaston J.M."/>
            <person name="Suen G."/>
            <person name="Tucker S.L."/>
            <person name="Andersen A.W."/>
            <person name="Bhasin A."/>
            <person name="Bode E."/>
            <person name="Bode H.B."/>
            <person name="Brachmann A.O."/>
            <person name="Cowles C.E."/>
            <person name="Cowles K.N."/>
            <person name="Darby C."/>
            <person name="de Leon L."/>
            <person name="Drace K."/>
            <person name="Du Z."/>
            <person name="Givaudan A."/>
            <person name="Herbert Tran E.E."/>
            <person name="Jewell K.A."/>
            <person name="Knack J.J."/>
            <person name="Krasomil-Osterfeld K.C."/>
            <person name="Kukor R."/>
            <person name="Lanois A."/>
            <person name="Latreille P."/>
            <person name="Leimgruber N.K."/>
            <person name="Lipke C.M."/>
            <person name="Liu R."/>
            <person name="Lu X."/>
            <person name="Martens E.C."/>
            <person name="Marri P.R."/>
            <person name="Medigue C."/>
            <person name="Menard M.L."/>
            <person name="Miller N.M."/>
            <person name="Morales-Soto N."/>
            <person name="Norton S."/>
            <person name="Ogier J.C."/>
            <person name="Orchard S.S."/>
            <person name="Park D."/>
            <person name="Park Y."/>
            <person name="Qurollo B.A."/>
            <person name="Sugar D.R."/>
            <person name="Richards G.R."/>
            <person name="Rouy Z."/>
            <person name="Slominski B."/>
            <person name="Slominski K."/>
            <person name="Snyder H."/>
            <person name="Tjaden B.C."/>
            <person name="van der Hoeven R."/>
            <person name="Welch R.D."/>
            <person name="Wheeler C."/>
            <person name="Xiang B."/>
            <person name="Barbazuk B."/>
            <person name="Gaudriault S."/>
            <person name="Goodner B."/>
            <person name="Slater S.C."/>
            <person name="Forst S."/>
            <person name="Goldman B.S."/>
            <person name="Goodrich-Blair H."/>
        </authorList>
    </citation>
    <scope>NUCLEOTIDE SEQUENCE [LARGE SCALE GENOMIC DNA]</scope>
    <source>
        <strain evidence="3">ATCC 19061 / DSM 3370 / CCUG 14189 / LMG 1036 / NCIMB 9965 / AN6</strain>
    </source>
</reference>
<dbReference type="InterPro" id="IPR010982">
    <property type="entry name" value="Lambda_DNA-bd_dom_sf"/>
</dbReference>
<name>D3VKP5_XENNA</name>
<dbReference type="Gene3D" id="1.10.260.40">
    <property type="entry name" value="lambda repressor-like DNA-binding domains"/>
    <property type="match status" value="1"/>
</dbReference>
<dbReference type="InterPro" id="IPR001387">
    <property type="entry name" value="Cro/C1-type_HTH"/>
</dbReference>
<organism evidence="2 3">
    <name type="scientific">Xenorhabdus nematophila (strain ATCC 19061 / DSM 3370 / CCUG 14189 / LMG 1036 / NCIMB 9965 / AN6)</name>
    <dbReference type="NCBI Taxonomy" id="406817"/>
    <lineage>
        <taxon>Bacteria</taxon>
        <taxon>Pseudomonadati</taxon>
        <taxon>Pseudomonadota</taxon>
        <taxon>Gammaproteobacteria</taxon>
        <taxon>Enterobacterales</taxon>
        <taxon>Morganellaceae</taxon>
        <taxon>Xenorhabdus</taxon>
    </lineage>
</organism>
<dbReference type="SUPFAM" id="SSF47413">
    <property type="entry name" value="lambda repressor-like DNA-binding domains"/>
    <property type="match status" value="1"/>
</dbReference>
<dbReference type="AlphaFoldDB" id="D3VKP5"/>
<dbReference type="CDD" id="cd00093">
    <property type="entry name" value="HTH_XRE"/>
    <property type="match status" value="1"/>
</dbReference>
<dbReference type="STRING" id="406817.XNC1_3099"/>
<proteinExistence type="predicted"/>
<evidence type="ECO:0000313" key="2">
    <source>
        <dbReference type="EMBL" id="CBJ91153.1"/>
    </source>
</evidence>
<dbReference type="Proteomes" id="UP000008075">
    <property type="component" value="Chromosome"/>
</dbReference>
<dbReference type="GO" id="GO:0003677">
    <property type="term" value="F:DNA binding"/>
    <property type="evidence" value="ECO:0007669"/>
    <property type="project" value="InterPro"/>
</dbReference>
<evidence type="ECO:0000313" key="3">
    <source>
        <dbReference type="Proteomes" id="UP000008075"/>
    </source>
</evidence>